<accession>A0A2P2Q4Z7</accession>
<reference evidence="1" key="1">
    <citation type="submission" date="2018-02" db="EMBL/GenBank/DDBJ databases">
        <title>Rhizophora mucronata_Transcriptome.</title>
        <authorList>
            <person name="Meera S.P."/>
            <person name="Sreeshan A."/>
            <person name="Augustine A."/>
        </authorList>
    </citation>
    <scope>NUCLEOTIDE SEQUENCE</scope>
    <source>
        <tissue evidence="1">Leaf</tissue>
    </source>
</reference>
<dbReference type="EMBL" id="GGEC01081573">
    <property type="protein sequence ID" value="MBX62057.1"/>
    <property type="molecule type" value="Transcribed_RNA"/>
</dbReference>
<protein>
    <submittedName>
        <fullName evidence="1">Uncharacterized protein</fullName>
    </submittedName>
</protein>
<name>A0A2P2Q4Z7_RHIMU</name>
<sequence length="48" mass="5167">MNLITKMVSCPNLGMPESIGAYDLVGPTLELVAWNQNDVTTGCEVKRG</sequence>
<organism evidence="1">
    <name type="scientific">Rhizophora mucronata</name>
    <name type="common">Asiatic mangrove</name>
    <dbReference type="NCBI Taxonomy" id="61149"/>
    <lineage>
        <taxon>Eukaryota</taxon>
        <taxon>Viridiplantae</taxon>
        <taxon>Streptophyta</taxon>
        <taxon>Embryophyta</taxon>
        <taxon>Tracheophyta</taxon>
        <taxon>Spermatophyta</taxon>
        <taxon>Magnoliopsida</taxon>
        <taxon>eudicotyledons</taxon>
        <taxon>Gunneridae</taxon>
        <taxon>Pentapetalae</taxon>
        <taxon>rosids</taxon>
        <taxon>fabids</taxon>
        <taxon>Malpighiales</taxon>
        <taxon>Rhizophoraceae</taxon>
        <taxon>Rhizophora</taxon>
    </lineage>
</organism>
<dbReference type="AlphaFoldDB" id="A0A2P2Q4Z7"/>
<proteinExistence type="predicted"/>
<evidence type="ECO:0000313" key="1">
    <source>
        <dbReference type="EMBL" id="MBX62057.1"/>
    </source>
</evidence>